<dbReference type="EMBL" id="BJCC01000031">
    <property type="protein sequence ID" value="GCF95310.1"/>
    <property type="molecule type" value="Genomic_DNA"/>
</dbReference>
<organism evidence="2 3">
    <name type="scientific">Enterococcus florum</name>
    <dbReference type="NCBI Taxonomy" id="2480627"/>
    <lineage>
        <taxon>Bacteria</taxon>
        <taxon>Bacillati</taxon>
        <taxon>Bacillota</taxon>
        <taxon>Bacilli</taxon>
        <taxon>Lactobacillales</taxon>
        <taxon>Enterococcaceae</taxon>
        <taxon>Enterococcus</taxon>
    </lineage>
</organism>
<protein>
    <recommendedName>
        <fullName evidence="4">WxL domain-containing protein</fullName>
    </recommendedName>
</protein>
<dbReference type="AlphaFoldDB" id="A0A4P5PBB6"/>
<dbReference type="OrthoDB" id="2194369at2"/>
<keyword evidence="1" id="KW-0732">Signal</keyword>
<dbReference type="Proteomes" id="UP000290567">
    <property type="component" value="Unassembled WGS sequence"/>
</dbReference>
<evidence type="ECO:0000313" key="3">
    <source>
        <dbReference type="Proteomes" id="UP000290567"/>
    </source>
</evidence>
<gene>
    <name evidence="2" type="ORF">NRIC_32010</name>
</gene>
<evidence type="ECO:0000313" key="2">
    <source>
        <dbReference type="EMBL" id="GCF95310.1"/>
    </source>
</evidence>
<evidence type="ECO:0008006" key="4">
    <source>
        <dbReference type="Google" id="ProtNLM"/>
    </source>
</evidence>
<accession>A0A4P5PBB6</accession>
<proteinExistence type="predicted"/>
<reference evidence="3" key="1">
    <citation type="submission" date="2019-02" db="EMBL/GenBank/DDBJ databases">
        <title>Draft genome sequence of Enterococcus sp. Gos25-1.</title>
        <authorList>
            <person name="Tanaka N."/>
            <person name="Shiwa Y."/>
            <person name="Fujita N."/>
        </authorList>
    </citation>
    <scope>NUCLEOTIDE SEQUENCE [LARGE SCALE GENOMIC DNA]</scope>
    <source>
        <strain evidence="3">Gos25-1</strain>
    </source>
</reference>
<feature type="chain" id="PRO_5020207390" description="WxL domain-containing protein" evidence="1">
    <location>
        <begin position="24"/>
        <end position="205"/>
    </location>
</feature>
<comment type="caution">
    <text evidence="2">The sequence shown here is derived from an EMBL/GenBank/DDBJ whole genome shotgun (WGS) entry which is preliminary data.</text>
</comment>
<dbReference type="RefSeq" id="WP_146623708.1">
    <property type="nucleotide sequence ID" value="NZ_BJCC01000031.1"/>
</dbReference>
<sequence>MKKIVSTMLLATLVLGAAPLAFAQDGTAPERQNNVNGQGSAEIEVNGTLGADNKDPDATIPEEDVNWINVTVPTKTIFYNTADDPAIKAPTYNIVNHSGRPVTVTANGFEAGEDNSVLPEDFDLNLAVSGNNVTTATTSLIAGGQLAENLNSELITLANNENHLTVDGAAGESAATFTYTGTATVEEQLELTYTLNLKFDAVSWN</sequence>
<name>A0A4P5PBB6_9ENTE</name>
<feature type="signal peptide" evidence="1">
    <location>
        <begin position="1"/>
        <end position="23"/>
    </location>
</feature>
<evidence type="ECO:0000256" key="1">
    <source>
        <dbReference type="SAM" id="SignalP"/>
    </source>
</evidence>
<keyword evidence="3" id="KW-1185">Reference proteome</keyword>